<name>A0ABP0TIG9_9BRYO</name>
<reference evidence="1" key="1">
    <citation type="submission" date="2024-02" db="EMBL/GenBank/DDBJ databases">
        <authorList>
            <consortium name="ELIXIR-Norway"/>
            <consortium name="Elixir Norway"/>
        </authorList>
    </citation>
    <scope>NUCLEOTIDE SEQUENCE</scope>
</reference>
<sequence length="158" mass="17556">MKRMMRTRTRKVVVNERGILPVCGSSQRWIFVRATSGSSCASSFHSDGCFTSDLGSYDGGDDTCGNAWYSSFPYTGNSSCVLARDDSRSVKTLCGKALLERTEVVTVSKLEKTLNVPSLHRMSSSQEREKAILLCKKAMEQMRATPDKQRLSTIDKQI</sequence>
<organism evidence="1 2">
    <name type="scientific">Sphagnum troendelagicum</name>
    <dbReference type="NCBI Taxonomy" id="128251"/>
    <lineage>
        <taxon>Eukaryota</taxon>
        <taxon>Viridiplantae</taxon>
        <taxon>Streptophyta</taxon>
        <taxon>Embryophyta</taxon>
        <taxon>Bryophyta</taxon>
        <taxon>Sphagnophytina</taxon>
        <taxon>Sphagnopsida</taxon>
        <taxon>Sphagnales</taxon>
        <taxon>Sphagnaceae</taxon>
        <taxon>Sphagnum</taxon>
    </lineage>
</organism>
<gene>
    <name evidence="1" type="ORF">CSSPTR1EN2_LOCUS3984</name>
</gene>
<dbReference type="Proteomes" id="UP001497512">
    <property type="component" value="Chromosome 11"/>
</dbReference>
<keyword evidence="2" id="KW-1185">Reference proteome</keyword>
<evidence type="ECO:0000313" key="1">
    <source>
        <dbReference type="EMBL" id="CAK9197457.1"/>
    </source>
</evidence>
<dbReference type="EMBL" id="OZ019903">
    <property type="protein sequence ID" value="CAK9197457.1"/>
    <property type="molecule type" value="Genomic_DNA"/>
</dbReference>
<accession>A0ABP0TIG9</accession>
<proteinExistence type="predicted"/>
<protein>
    <submittedName>
        <fullName evidence="1">Uncharacterized protein</fullName>
    </submittedName>
</protein>
<evidence type="ECO:0000313" key="2">
    <source>
        <dbReference type="Proteomes" id="UP001497512"/>
    </source>
</evidence>